<dbReference type="InterPro" id="IPR050317">
    <property type="entry name" value="Plant_Fungal_Acyltransferase"/>
</dbReference>
<keyword evidence="2" id="KW-0808">Transferase</keyword>
<evidence type="ECO:0000313" key="4">
    <source>
        <dbReference type="EMBL" id="KAI5060120.1"/>
    </source>
</evidence>
<sequence length="435" mass="47881">MQVEKSTQETVYPVEPSPGGVIELSNNDQIMPRLYTSLLFFFREKPADEASSFLKSSLAETLSLFYPAAGRYRERANGGLEILCNDAGASFYEAWVDCGFDSFSPNFDPHPDFALLAPPLDASADVSQIPLLSAQITHFECGRICLGVRLHHNVCDGFSTGHFLSSWAILASGKMYRDPKRDDSRLIIQPCLDRSLLRANNLPSPTADHPEYQTHMPNLPTTWPPATSKVFPFTPSCIDDLRARVTSGLTPSHSRFEALAAHLWRGIIYARGLASDQEVRLGMAVDGRKRFDPALPEGYFGNVNFYGYTTCKAGELVESPLSFAADLVKSAIAKVDDAHMRSALDWVAKQESPKSVIAAFCTPFIDLAVTSWSRFPFYELDFGWGKPASVRIPVSAFDGLIILLPSPLGAGHVDALVGLSIDKMPKFEDYVSNVD</sequence>
<dbReference type="InterPro" id="IPR023213">
    <property type="entry name" value="CAT-like_dom_sf"/>
</dbReference>
<dbReference type="Pfam" id="PF02458">
    <property type="entry name" value="Transferase"/>
    <property type="match status" value="1"/>
</dbReference>
<dbReference type="EMBL" id="JABFUD020000024">
    <property type="protein sequence ID" value="KAI5060120.1"/>
    <property type="molecule type" value="Genomic_DNA"/>
</dbReference>
<protein>
    <submittedName>
        <fullName evidence="4">Uncharacterized protein</fullName>
    </submittedName>
</protein>
<dbReference type="OrthoDB" id="1925194at2759"/>
<evidence type="ECO:0000256" key="2">
    <source>
        <dbReference type="ARBA" id="ARBA00022679"/>
    </source>
</evidence>
<reference evidence="4" key="1">
    <citation type="submission" date="2021-01" db="EMBL/GenBank/DDBJ databases">
        <title>Adiantum capillus-veneris genome.</title>
        <authorList>
            <person name="Fang Y."/>
            <person name="Liao Q."/>
        </authorList>
    </citation>
    <scope>NUCLEOTIDE SEQUENCE</scope>
    <source>
        <strain evidence="4">H3</strain>
        <tissue evidence="4">Leaf</tissue>
    </source>
</reference>
<organism evidence="4 5">
    <name type="scientific">Adiantum capillus-veneris</name>
    <name type="common">Maidenhair fern</name>
    <dbReference type="NCBI Taxonomy" id="13818"/>
    <lineage>
        <taxon>Eukaryota</taxon>
        <taxon>Viridiplantae</taxon>
        <taxon>Streptophyta</taxon>
        <taxon>Embryophyta</taxon>
        <taxon>Tracheophyta</taxon>
        <taxon>Polypodiopsida</taxon>
        <taxon>Polypodiidae</taxon>
        <taxon>Polypodiales</taxon>
        <taxon>Pteridineae</taxon>
        <taxon>Pteridaceae</taxon>
        <taxon>Vittarioideae</taxon>
        <taxon>Adiantum</taxon>
    </lineage>
</organism>
<proteinExistence type="inferred from homology"/>
<dbReference type="PANTHER" id="PTHR31642:SF328">
    <property type="entry name" value="BAHD FAMILY ACYLTRANSFERASE"/>
    <property type="match status" value="1"/>
</dbReference>
<comment type="caution">
    <text evidence="4">The sequence shown here is derived from an EMBL/GenBank/DDBJ whole genome shotgun (WGS) entry which is preliminary data.</text>
</comment>
<keyword evidence="3" id="KW-0012">Acyltransferase</keyword>
<comment type="similarity">
    <text evidence="1">Belongs to the plant acyltransferase family.</text>
</comment>
<evidence type="ECO:0000256" key="1">
    <source>
        <dbReference type="ARBA" id="ARBA00009861"/>
    </source>
</evidence>
<dbReference type="AlphaFoldDB" id="A0A9D4U368"/>
<evidence type="ECO:0000313" key="5">
    <source>
        <dbReference type="Proteomes" id="UP000886520"/>
    </source>
</evidence>
<keyword evidence="5" id="KW-1185">Reference proteome</keyword>
<accession>A0A9D4U368</accession>
<dbReference type="PANTHER" id="PTHR31642">
    <property type="entry name" value="TRICHOTHECENE 3-O-ACETYLTRANSFERASE"/>
    <property type="match status" value="1"/>
</dbReference>
<dbReference type="Gene3D" id="3.30.559.10">
    <property type="entry name" value="Chloramphenicol acetyltransferase-like domain"/>
    <property type="match status" value="2"/>
</dbReference>
<dbReference type="FunFam" id="3.30.559.10:FF:000008">
    <property type="entry name" value="Tryptamine hydroxycinnamoyl transferase"/>
    <property type="match status" value="1"/>
</dbReference>
<dbReference type="SUPFAM" id="SSF52777">
    <property type="entry name" value="CoA-dependent acyltransferases"/>
    <property type="match status" value="1"/>
</dbReference>
<name>A0A9D4U368_ADICA</name>
<dbReference type="Proteomes" id="UP000886520">
    <property type="component" value="Chromosome 24"/>
</dbReference>
<evidence type="ECO:0000256" key="3">
    <source>
        <dbReference type="ARBA" id="ARBA00023315"/>
    </source>
</evidence>
<dbReference type="GO" id="GO:0016747">
    <property type="term" value="F:acyltransferase activity, transferring groups other than amino-acyl groups"/>
    <property type="evidence" value="ECO:0007669"/>
    <property type="project" value="TreeGrafter"/>
</dbReference>
<gene>
    <name evidence="4" type="ORF">GOP47_0024540</name>
</gene>